<reference evidence="3 4" key="1">
    <citation type="submission" date="2020-07" db="EMBL/GenBank/DDBJ databases">
        <title>Roseicoccus Jingziensis gen. nov., sp. nov., isolated from coastal seawater.</title>
        <authorList>
            <person name="Feng X."/>
        </authorList>
    </citation>
    <scope>NUCLEOTIDE SEQUENCE [LARGE SCALE GENOMIC DNA]</scope>
    <source>
        <strain evidence="3 4">N1E253</strain>
    </source>
</reference>
<dbReference type="RefSeq" id="WP_178932063.1">
    <property type="nucleotide sequence ID" value="NZ_JACBAZ010000002.1"/>
</dbReference>
<dbReference type="Proteomes" id="UP000557872">
    <property type="component" value="Unassembled WGS sequence"/>
</dbReference>
<comment type="caution">
    <text evidence="3">The sequence shown here is derived from an EMBL/GenBank/DDBJ whole genome shotgun (WGS) entry which is preliminary data.</text>
</comment>
<dbReference type="InterPro" id="IPR013830">
    <property type="entry name" value="SGNH_hydro"/>
</dbReference>
<evidence type="ECO:0000256" key="1">
    <source>
        <dbReference type="SAM" id="SignalP"/>
    </source>
</evidence>
<dbReference type="PANTHER" id="PTHR30383">
    <property type="entry name" value="THIOESTERASE 1/PROTEASE 1/LYSOPHOSPHOLIPASE L1"/>
    <property type="match status" value="1"/>
</dbReference>
<evidence type="ECO:0000313" key="4">
    <source>
        <dbReference type="Proteomes" id="UP000557872"/>
    </source>
</evidence>
<keyword evidence="1" id="KW-0732">Signal</keyword>
<dbReference type="EMBL" id="JACBAZ010000002">
    <property type="protein sequence ID" value="NWK55552.1"/>
    <property type="molecule type" value="Genomic_DNA"/>
</dbReference>
<dbReference type="GO" id="GO:0006629">
    <property type="term" value="P:lipid metabolic process"/>
    <property type="evidence" value="ECO:0007669"/>
    <property type="project" value="InterPro"/>
</dbReference>
<dbReference type="PROSITE" id="PS01098">
    <property type="entry name" value="LIPASE_GDSL_SER"/>
    <property type="match status" value="1"/>
</dbReference>
<feature type="chain" id="PRO_5033039089" evidence="1">
    <location>
        <begin position="23"/>
        <end position="302"/>
    </location>
</feature>
<dbReference type="InterPro" id="IPR051532">
    <property type="entry name" value="Ester_Hydrolysis_Enzymes"/>
</dbReference>
<dbReference type="InterPro" id="IPR008265">
    <property type="entry name" value="Lipase_GDSL_AS"/>
</dbReference>
<evidence type="ECO:0000313" key="3">
    <source>
        <dbReference type="EMBL" id="NWK55552.1"/>
    </source>
</evidence>
<organism evidence="3 4">
    <name type="scientific">Oceaniferula marina</name>
    <dbReference type="NCBI Taxonomy" id="2748318"/>
    <lineage>
        <taxon>Bacteria</taxon>
        <taxon>Pseudomonadati</taxon>
        <taxon>Verrucomicrobiota</taxon>
        <taxon>Verrucomicrobiia</taxon>
        <taxon>Verrucomicrobiales</taxon>
        <taxon>Verrucomicrobiaceae</taxon>
        <taxon>Oceaniferula</taxon>
    </lineage>
</organism>
<evidence type="ECO:0000259" key="2">
    <source>
        <dbReference type="Pfam" id="PF13472"/>
    </source>
</evidence>
<gene>
    <name evidence="3" type="ORF">HW115_08010</name>
</gene>
<dbReference type="CDD" id="cd01834">
    <property type="entry name" value="SGNH_hydrolase_like_2"/>
    <property type="match status" value="1"/>
</dbReference>
<dbReference type="GO" id="GO:0004622">
    <property type="term" value="F:phosphatidylcholine lysophospholipase activity"/>
    <property type="evidence" value="ECO:0007669"/>
    <property type="project" value="TreeGrafter"/>
</dbReference>
<dbReference type="InterPro" id="IPR036514">
    <property type="entry name" value="SGNH_hydro_sf"/>
</dbReference>
<name>A0A851GF73_9BACT</name>
<proteinExistence type="predicted"/>
<accession>A0A851GF73</accession>
<dbReference type="PANTHER" id="PTHR30383:SF5">
    <property type="entry name" value="SGNH HYDROLASE-TYPE ESTERASE DOMAIN-CONTAINING PROTEIN"/>
    <property type="match status" value="1"/>
</dbReference>
<feature type="signal peptide" evidence="1">
    <location>
        <begin position="1"/>
        <end position="22"/>
    </location>
</feature>
<dbReference type="SUPFAM" id="SSF52266">
    <property type="entry name" value="SGNH hydrolase"/>
    <property type="match status" value="1"/>
</dbReference>
<dbReference type="Gene3D" id="3.40.50.1110">
    <property type="entry name" value="SGNH hydrolase"/>
    <property type="match status" value="1"/>
</dbReference>
<keyword evidence="4" id="KW-1185">Reference proteome</keyword>
<feature type="domain" description="SGNH hydrolase-type esterase" evidence="2">
    <location>
        <begin position="35"/>
        <end position="224"/>
    </location>
</feature>
<sequence>MPFLKRFLVPLLALSILLPSQAKESLLEKPRTLLILGDSITQAGNYVTFFDAWLVRQFPDRRYKVINAGVASETVSGLSEEGHAGGRFPRPDLHERLGRVLAKAKPDLILACYGMNCGIYQPFNEARFNAYQEGQKKLHAEAKKHQSEIIHITPPYFDNHGKSGFNYNEVLTKYSQWLVAQRSHGWLVCDLHSEMQQTIESKKKAAPKFTVQHDRVHPNGQGHWLMTQSLIRYFGDPESAKLHSPNQLLDKQQLKAVQKRMTLWRNAIHFETKPKRPGVPMKNTLDQAAAEVKQLEPLIYSK</sequence>
<dbReference type="AlphaFoldDB" id="A0A851GF73"/>
<dbReference type="Pfam" id="PF13472">
    <property type="entry name" value="Lipase_GDSL_2"/>
    <property type="match status" value="1"/>
</dbReference>
<protein>
    <submittedName>
        <fullName evidence="3">SGNH/GDSL hydrolase family protein</fullName>
    </submittedName>
</protein>
<keyword evidence="3" id="KW-0378">Hydrolase</keyword>